<sequence>MLMTISESDMEPTSLRDVSRILVRELGVMDKWVSGTQLSPLQAHSLIELDEQPLSGLELSTLLKVDKSSVSRILQGLKQQGLVEIYPNPIDGRSTLNQLTDAGRKQLADLNNQANAYNTKILQQLGSDEYQTLMVSMKKYVSAIQSVTKQSSRTITIRPIEARDNIVMGDIILAVFGEYGLLGQEGFSFSDPILHQLSEVYSQKGCAYWVVELDGIVSGGVGIAPMETGYCELQKLYFLPSVRGMGLARRMVITALEFARQQGYDHCYLESTATLKESLKLYESVGFEYVQERVGASGHHACEVLMVKKLR</sequence>
<dbReference type="PROSITE" id="PS51186">
    <property type="entry name" value="GNAT"/>
    <property type="match status" value="1"/>
</dbReference>
<dbReference type="SUPFAM" id="SSF55729">
    <property type="entry name" value="Acyl-CoA N-acyltransferases (Nat)"/>
    <property type="match status" value="1"/>
</dbReference>
<dbReference type="Proteomes" id="UP000244908">
    <property type="component" value="Chromosome"/>
</dbReference>
<dbReference type="PANTHER" id="PTHR13947:SF37">
    <property type="entry name" value="LD18367P"/>
    <property type="match status" value="1"/>
</dbReference>
<accession>A0A2Y9U0X6</accession>
<dbReference type="PRINTS" id="PR00598">
    <property type="entry name" value="HTHMARR"/>
</dbReference>
<dbReference type="PROSITE" id="PS50995">
    <property type="entry name" value="HTH_MARR_2"/>
    <property type="match status" value="1"/>
</dbReference>
<dbReference type="InterPro" id="IPR000182">
    <property type="entry name" value="GNAT_dom"/>
</dbReference>
<reference evidence="4 5" key="1">
    <citation type="journal article" date="2019" name="Int. J. Syst. Evol. Microbiol.">
        <title>Limnobaculum parvum gen. nov., sp. nov., isolated from a freshwater lake.</title>
        <authorList>
            <person name="Baek C."/>
            <person name="Shin S.K."/>
            <person name="Yi H."/>
        </authorList>
    </citation>
    <scope>NUCLEOTIDE SEQUENCE [LARGE SCALE GENOMIC DNA]</scope>
    <source>
        <strain evidence="4 5">HYN0051</strain>
    </source>
</reference>
<feature type="domain" description="HTH marR-type" evidence="2">
    <location>
        <begin position="1"/>
        <end position="142"/>
    </location>
</feature>
<evidence type="ECO:0000259" key="2">
    <source>
        <dbReference type="PROSITE" id="PS50995"/>
    </source>
</evidence>
<dbReference type="Pfam" id="PF00583">
    <property type="entry name" value="Acetyltransf_1"/>
    <property type="match status" value="1"/>
</dbReference>
<dbReference type="CDD" id="cd04301">
    <property type="entry name" value="NAT_SF"/>
    <property type="match status" value="1"/>
</dbReference>
<dbReference type="Pfam" id="PF12802">
    <property type="entry name" value="MarR_2"/>
    <property type="match status" value="1"/>
</dbReference>
<dbReference type="PANTHER" id="PTHR13947">
    <property type="entry name" value="GNAT FAMILY N-ACETYLTRANSFERASE"/>
    <property type="match status" value="1"/>
</dbReference>
<dbReference type="InterPro" id="IPR036388">
    <property type="entry name" value="WH-like_DNA-bd_sf"/>
</dbReference>
<organism evidence="4 5">
    <name type="scientific">Limnobaculum parvum</name>
    <dbReference type="NCBI Taxonomy" id="2172103"/>
    <lineage>
        <taxon>Bacteria</taxon>
        <taxon>Pseudomonadati</taxon>
        <taxon>Pseudomonadota</taxon>
        <taxon>Gammaproteobacteria</taxon>
        <taxon>Enterobacterales</taxon>
        <taxon>Budviciaceae</taxon>
        <taxon>Limnobaculum</taxon>
    </lineage>
</organism>
<dbReference type="AlphaFoldDB" id="A0A2Y9U0X6"/>
<dbReference type="SMART" id="SM00347">
    <property type="entry name" value="HTH_MARR"/>
    <property type="match status" value="1"/>
</dbReference>
<gene>
    <name evidence="4" type="ORF">HYN51_14985</name>
</gene>
<dbReference type="OrthoDB" id="5419426at2"/>
<dbReference type="Gene3D" id="1.10.10.10">
    <property type="entry name" value="Winged helix-like DNA-binding domain superfamily/Winged helix DNA-binding domain"/>
    <property type="match status" value="1"/>
</dbReference>
<evidence type="ECO:0000259" key="3">
    <source>
        <dbReference type="PROSITE" id="PS51186"/>
    </source>
</evidence>
<dbReference type="InterPro" id="IPR036390">
    <property type="entry name" value="WH_DNA-bd_sf"/>
</dbReference>
<dbReference type="Gene3D" id="3.40.630.30">
    <property type="match status" value="1"/>
</dbReference>
<keyword evidence="1" id="KW-0808">Transferase</keyword>
<protein>
    <submittedName>
        <fullName evidence="4">MarR family transcriptional regulator</fullName>
    </submittedName>
</protein>
<feature type="domain" description="N-acetyltransferase" evidence="3">
    <location>
        <begin position="155"/>
        <end position="311"/>
    </location>
</feature>
<dbReference type="GO" id="GO:0003700">
    <property type="term" value="F:DNA-binding transcription factor activity"/>
    <property type="evidence" value="ECO:0007669"/>
    <property type="project" value="InterPro"/>
</dbReference>
<evidence type="ECO:0000313" key="4">
    <source>
        <dbReference type="EMBL" id="AWH89728.1"/>
    </source>
</evidence>
<dbReference type="GO" id="GO:0008080">
    <property type="term" value="F:N-acetyltransferase activity"/>
    <property type="evidence" value="ECO:0007669"/>
    <property type="project" value="InterPro"/>
</dbReference>
<dbReference type="InterPro" id="IPR000835">
    <property type="entry name" value="HTH_MarR-typ"/>
</dbReference>
<dbReference type="KEGG" id="lpv:HYN51_14985"/>
<evidence type="ECO:0000256" key="1">
    <source>
        <dbReference type="ARBA" id="ARBA00022679"/>
    </source>
</evidence>
<evidence type="ECO:0000313" key="5">
    <source>
        <dbReference type="Proteomes" id="UP000244908"/>
    </source>
</evidence>
<name>A0A2Y9U0X6_9GAMM</name>
<proteinExistence type="predicted"/>
<dbReference type="InterPro" id="IPR016181">
    <property type="entry name" value="Acyl_CoA_acyltransferase"/>
</dbReference>
<dbReference type="SUPFAM" id="SSF46785">
    <property type="entry name" value="Winged helix' DNA-binding domain"/>
    <property type="match status" value="1"/>
</dbReference>
<dbReference type="InterPro" id="IPR050769">
    <property type="entry name" value="NAT_camello-type"/>
</dbReference>
<keyword evidence="5" id="KW-1185">Reference proteome</keyword>
<dbReference type="EMBL" id="CP029185">
    <property type="protein sequence ID" value="AWH89728.1"/>
    <property type="molecule type" value="Genomic_DNA"/>
</dbReference>